<dbReference type="EMBL" id="AMQM01004731">
    <property type="status" value="NOT_ANNOTATED_CDS"/>
    <property type="molecule type" value="Genomic_DNA"/>
</dbReference>
<evidence type="ECO:0000259" key="2">
    <source>
        <dbReference type="PROSITE" id="PS51390"/>
    </source>
</evidence>
<dbReference type="GeneID" id="20204695"/>
<dbReference type="Gene3D" id="4.10.75.10">
    <property type="entry name" value="Elafin-like"/>
    <property type="match status" value="1"/>
</dbReference>
<reference evidence="3 5" key="2">
    <citation type="journal article" date="2013" name="Nature">
        <title>Insights into bilaterian evolution from three spiralian genomes.</title>
        <authorList>
            <person name="Simakov O."/>
            <person name="Marletaz F."/>
            <person name="Cho S.J."/>
            <person name="Edsinger-Gonzales E."/>
            <person name="Havlak P."/>
            <person name="Hellsten U."/>
            <person name="Kuo D.H."/>
            <person name="Larsson T."/>
            <person name="Lv J."/>
            <person name="Arendt D."/>
            <person name="Savage R."/>
            <person name="Osoegawa K."/>
            <person name="de Jong P."/>
            <person name="Grimwood J."/>
            <person name="Chapman J.A."/>
            <person name="Shapiro H."/>
            <person name="Aerts A."/>
            <person name="Otillar R.P."/>
            <person name="Terry A.Y."/>
            <person name="Boore J.L."/>
            <person name="Grigoriev I.V."/>
            <person name="Lindberg D.R."/>
            <person name="Seaver E.C."/>
            <person name="Weisblat D.A."/>
            <person name="Putnam N.H."/>
            <person name="Rokhsar D.S."/>
        </authorList>
    </citation>
    <scope>NUCLEOTIDE SEQUENCE</scope>
</reference>
<gene>
    <name evidence="4" type="primary">20204695</name>
    <name evidence="3" type="ORF">HELRODRAFT_173814</name>
</gene>
<feature type="region of interest" description="Disordered" evidence="1">
    <location>
        <begin position="44"/>
        <end position="67"/>
    </location>
</feature>
<sequence>MVQDRTGLKIRLGNLITFNTKYVIGSDLFVILNLAIHEEPYESDDLKTLSRKSQNYEDDSKCPPPPTNLLPIVGDGVECTSDIQCRDEDSKCCYNGDKYTCMPTVKPPPCGTSFIYFSFCK</sequence>
<dbReference type="SUPFAM" id="SSF57256">
    <property type="entry name" value="Elafin-like"/>
    <property type="match status" value="1"/>
</dbReference>
<feature type="compositionally biased region" description="Basic and acidic residues" evidence="1">
    <location>
        <begin position="44"/>
        <end position="61"/>
    </location>
</feature>
<dbReference type="AlphaFoldDB" id="T1F796"/>
<organism evidence="4 5">
    <name type="scientific">Helobdella robusta</name>
    <name type="common">Californian leech</name>
    <dbReference type="NCBI Taxonomy" id="6412"/>
    <lineage>
        <taxon>Eukaryota</taxon>
        <taxon>Metazoa</taxon>
        <taxon>Spiralia</taxon>
        <taxon>Lophotrochozoa</taxon>
        <taxon>Annelida</taxon>
        <taxon>Clitellata</taxon>
        <taxon>Hirudinea</taxon>
        <taxon>Rhynchobdellida</taxon>
        <taxon>Glossiphoniidae</taxon>
        <taxon>Helobdella</taxon>
    </lineage>
</organism>
<reference evidence="4" key="3">
    <citation type="submission" date="2015-06" db="UniProtKB">
        <authorList>
            <consortium name="EnsemblMetazoa"/>
        </authorList>
    </citation>
    <scope>IDENTIFICATION</scope>
</reference>
<dbReference type="HOGENOM" id="CLU_2040609_0_0_1"/>
<keyword evidence="5" id="KW-1185">Reference proteome</keyword>
<dbReference type="EMBL" id="KB096676">
    <property type="protein sequence ID" value="ESO02980.1"/>
    <property type="molecule type" value="Genomic_DNA"/>
</dbReference>
<accession>T1F796</accession>
<name>T1F796_HELRO</name>
<dbReference type="PANTHER" id="PTHR14308">
    <property type="entry name" value="WAP FOUR-DISULFIDE CORE DOMAIN PROTEIN 1"/>
    <property type="match status" value="1"/>
</dbReference>
<dbReference type="InterPro" id="IPR008197">
    <property type="entry name" value="WAP_dom"/>
</dbReference>
<dbReference type="Pfam" id="PF00095">
    <property type="entry name" value="WAP"/>
    <property type="match status" value="1"/>
</dbReference>
<dbReference type="InterPro" id="IPR042357">
    <property type="entry name" value="WFDC1"/>
</dbReference>
<protein>
    <recommendedName>
        <fullName evidence="2">WAP domain-containing protein</fullName>
    </recommendedName>
</protein>
<dbReference type="RefSeq" id="XP_009018673.1">
    <property type="nucleotide sequence ID" value="XM_009020425.1"/>
</dbReference>
<dbReference type="PROSITE" id="PS51390">
    <property type="entry name" value="WAP"/>
    <property type="match status" value="1"/>
</dbReference>
<dbReference type="KEGG" id="hro:HELRODRAFT_173814"/>
<dbReference type="GO" id="GO:0005576">
    <property type="term" value="C:extracellular region"/>
    <property type="evidence" value="ECO:0007669"/>
    <property type="project" value="InterPro"/>
</dbReference>
<reference evidence="5" key="1">
    <citation type="submission" date="2012-12" db="EMBL/GenBank/DDBJ databases">
        <authorList>
            <person name="Hellsten U."/>
            <person name="Grimwood J."/>
            <person name="Chapman J.A."/>
            <person name="Shapiro H."/>
            <person name="Aerts A."/>
            <person name="Otillar R.P."/>
            <person name="Terry A.Y."/>
            <person name="Boore J.L."/>
            <person name="Simakov O."/>
            <person name="Marletaz F."/>
            <person name="Cho S.-J."/>
            <person name="Edsinger-Gonzales E."/>
            <person name="Havlak P."/>
            <person name="Kuo D.-H."/>
            <person name="Larsson T."/>
            <person name="Lv J."/>
            <person name="Arendt D."/>
            <person name="Savage R."/>
            <person name="Osoegawa K."/>
            <person name="de Jong P."/>
            <person name="Lindberg D.R."/>
            <person name="Seaver E.C."/>
            <person name="Weisblat D.A."/>
            <person name="Putnam N.H."/>
            <person name="Grigoriev I.V."/>
            <person name="Rokhsar D.S."/>
        </authorList>
    </citation>
    <scope>NUCLEOTIDE SEQUENCE</scope>
</reference>
<dbReference type="PANTHER" id="PTHR14308:SF0">
    <property type="entry name" value="WAP FOUR-DISULFIDE CORE DOMAIN PROTEIN 1"/>
    <property type="match status" value="1"/>
</dbReference>
<dbReference type="InterPro" id="IPR036645">
    <property type="entry name" value="Elafin-like_sf"/>
</dbReference>
<evidence type="ECO:0000313" key="4">
    <source>
        <dbReference type="EnsemblMetazoa" id="HelroP173814"/>
    </source>
</evidence>
<feature type="domain" description="WAP" evidence="2">
    <location>
        <begin position="55"/>
        <end position="105"/>
    </location>
</feature>
<proteinExistence type="predicted"/>
<dbReference type="InParanoid" id="T1F796"/>
<dbReference type="Proteomes" id="UP000015101">
    <property type="component" value="Unassembled WGS sequence"/>
</dbReference>
<dbReference type="GO" id="GO:0030414">
    <property type="term" value="F:peptidase inhibitor activity"/>
    <property type="evidence" value="ECO:0007669"/>
    <property type="project" value="InterPro"/>
</dbReference>
<evidence type="ECO:0000313" key="5">
    <source>
        <dbReference type="Proteomes" id="UP000015101"/>
    </source>
</evidence>
<dbReference type="EnsemblMetazoa" id="HelroT173814">
    <property type="protein sequence ID" value="HelroP173814"/>
    <property type="gene ID" value="HelroG173814"/>
</dbReference>
<evidence type="ECO:0000313" key="3">
    <source>
        <dbReference type="EMBL" id="ESO02980.1"/>
    </source>
</evidence>
<dbReference type="CTD" id="20204695"/>
<evidence type="ECO:0000256" key="1">
    <source>
        <dbReference type="SAM" id="MobiDB-lite"/>
    </source>
</evidence>